<feature type="region of interest" description="Disordered" evidence="3">
    <location>
        <begin position="129"/>
        <end position="151"/>
    </location>
</feature>
<keyword evidence="5" id="KW-0732">Signal</keyword>
<keyword evidence="8" id="KW-1185">Reference proteome</keyword>
<dbReference type="Pfam" id="PF00530">
    <property type="entry name" value="SRCR"/>
    <property type="match status" value="2"/>
</dbReference>
<dbReference type="PANTHER" id="PTHR47309">
    <property type="entry name" value="T-CELL SURFACE GLYCOPROTEIN CD5"/>
    <property type="match status" value="1"/>
</dbReference>
<evidence type="ECO:0000256" key="3">
    <source>
        <dbReference type="SAM" id="MobiDB-lite"/>
    </source>
</evidence>
<keyword evidence="4" id="KW-0472">Membrane</keyword>
<feature type="domain" description="SRCR" evidence="6">
    <location>
        <begin position="256"/>
        <end position="346"/>
    </location>
</feature>
<dbReference type="InterPro" id="IPR001190">
    <property type="entry name" value="SRCR"/>
</dbReference>
<reference evidence="7" key="2">
    <citation type="submission" date="2025-09" db="UniProtKB">
        <authorList>
            <consortium name="Ensembl"/>
        </authorList>
    </citation>
    <scope>IDENTIFICATION</scope>
</reference>
<evidence type="ECO:0000256" key="4">
    <source>
        <dbReference type="SAM" id="Phobius"/>
    </source>
</evidence>
<feature type="domain" description="SRCR" evidence="6">
    <location>
        <begin position="153"/>
        <end position="248"/>
    </location>
</feature>
<proteinExistence type="predicted"/>
<dbReference type="GO" id="GO:0031295">
    <property type="term" value="P:T cell costimulation"/>
    <property type="evidence" value="ECO:0007669"/>
    <property type="project" value="TreeGrafter"/>
</dbReference>
<dbReference type="Ensembl" id="ENSZLMT00000004114.1">
    <property type="protein sequence ID" value="ENSZLMP00000003980.1"/>
    <property type="gene ID" value="ENSZLMG00000002867.1"/>
</dbReference>
<feature type="signal peptide" evidence="5">
    <location>
        <begin position="1"/>
        <end position="16"/>
    </location>
</feature>
<dbReference type="PROSITE" id="PS50287">
    <property type="entry name" value="SRCR_2"/>
    <property type="match status" value="3"/>
</dbReference>
<feature type="region of interest" description="Disordered" evidence="3">
    <location>
        <begin position="411"/>
        <end position="468"/>
    </location>
</feature>
<evidence type="ECO:0000256" key="5">
    <source>
        <dbReference type="SAM" id="SignalP"/>
    </source>
</evidence>
<dbReference type="InterPro" id="IPR003566">
    <property type="entry name" value="Tcell_CD5"/>
</dbReference>
<evidence type="ECO:0000313" key="7">
    <source>
        <dbReference type="Ensembl" id="ENSZLMP00000003980.1"/>
    </source>
</evidence>
<protein>
    <recommendedName>
        <fullName evidence="6">SRCR domain-containing protein</fullName>
    </recommendedName>
</protein>
<dbReference type="AlphaFoldDB" id="A0A8D2NXB0"/>
<reference evidence="7" key="1">
    <citation type="submission" date="2025-08" db="UniProtKB">
        <authorList>
            <consortium name="Ensembl"/>
        </authorList>
    </citation>
    <scope>IDENTIFICATION</scope>
</reference>
<evidence type="ECO:0000256" key="1">
    <source>
        <dbReference type="ARBA" id="ARBA00023157"/>
    </source>
</evidence>
<name>A0A8D2NXB0_ZOSLA</name>
<feature type="chain" id="PRO_5034984660" description="SRCR domain-containing protein" evidence="5">
    <location>
        <begin position="17"/>
        <end position="468"/>
    </location>
</feature>
<evidence type="ECO:0000259" key="6">
    <source>
        <dbReference type="PROSITE" id="PS50287"/>
    </source>
</evidence>
<organism evidence="7 8">
    <name type="scientific">Zosterops lateralis melanops</name>
    <dbReference type="NCBI Taxonomy" id="1220523"/>
    <lineage>
        <taxon>Eukaryota</taxon>
        <taxon>Metazoa</taxon>
        <taxon>Chordata</taxon>
        <taxon>Craniata</taxon>
        <taxon>Vertebrata</taxon>
        <taxon>Euteleostomi</taxon>
        <taxon>Archelosauria</taxon>
        <taxon>Archosauria</taxon>
        <taxon>Dinosauria</taxon>
        <taxon>Saurischia</taxon>
        <taxon>Theropoda</taxon>
        <taxon>Coelurosauria</taxon>
        <taxon>Aves</taxon>
        <taxon>Neognathae</taxon>
        <taxon>Neoaves</taxon>
        <taxon>Telluraves</taxon>
        <taxon>Australaves</taxon>
        <taxon>Passeriformes</taxon>
        <taxon>Sylvioidea</taxon>
        <taxon>Zosteropidae</taxon>
        <taxon>Zosterops</taxon>
    </lineage>
</organism>
<keyword evidence="4" id="KW-1133">Transmembrane helix</keyword>
<feature type="transmembrane region" description="Helical" evidence="4">
    <location>
        <begin position="355"/>
        <end position="377"/>
    </location>
</feature>
<dbReference type="PANTHER" id="PTHR47309:SF1">
    <property type="entry name" value="T-CELL SURFACE GLYCOPROTEIN CD5"/>
    <property type="match status" value="1"/>
</dbReference>
<dbReference type="GO" id="GO:0005886">
    <property type="term" value="C:plasma membrane"/>
    <property type="evidence" value="ECO:0007669"/>
    <property type="project" value="TreeGrafter"/>
</dbReference>
<dbReference type="PRINTS" id="PR00258">
    <property type="entry name" value="SPERACTRCPTR"/>
</dbReference>
<accession>A0A8D2NXB0</accession>
<dbReference type="InterPro" id="IPR036772">
    <property type="entry name" value="SRCR-like_dom_sf"/>
</dbReference>
<feature type="compositionally biased region" description="Pro residues" evidence="3">
    <location>
        <begin position="134"/>
        <end position="150"/>
    </location>
</feature>
<evidence type="ECO:0000313" key="8">
    <source>
        <dbReference type="Proteomes" id="UP000694401"/>
    </source>
</evidence>
<evidence type="ECO:0000256" key="2">
    <source>
        <dbReference type="PROSITE-ProRule" id="PRU00196"/>
    </source>
</evidence>
<sequence length="468" mass="51201">MATQLPILCLLLGIWGEYQPLMMVFSWCFPTGPMRLSRGGCRCAGILEVNWGNQWRQICRESVSVDDLDWICQWLGCGPLASEPLELIIPAGKGPHSLAWRCSRPQHLRGCRWELENCTDHVILACREPVKTTPKPPPAPPTTTPEPTGPPRLRLVDGNFSCSGFLELHKQGLWGAVASTPHIQPHLVTLICRELRCGTAGNSHGQPDPGIHLPVRWEAVDSCGSHSLLDCFNRTSSRGKTPAFIICSDSQPRALRRLAAGPTPCEGDIQVFHAGQWWDLCDSGAAQRHERGRQICRELGCGNLTSSMGIREPPSMGVTCEAGPLHLCQPRLGNTQSCSRTRVVCQDSKPLPTGVSAGTVMSICLGLLLFLILFLICGPPAYRKVGLFPPSCCSNLQIPILLSFPVSFHRSSTAPRPRRQGGDNDYAQAPQKKSQLSAYPALEAACRRSNPPDNSSDSDYDLHSARRV</sequence>
<dbReference type="SMART" id="SM00202">
    <property type="entry name" value="SR"/>
    <property type="match status" value="2"/>
</dbReference>
<dbReference type="PRINTS" id="PR01409">
    <property type="entry name" value="TCELLCD5"/>
</dbReference>
<feature type="domain" description="SRCR" evidence="6">
    <location>
        <begin position="34"/>
        <end position="127"/>
    </location>
</feature>
<keyword evidence="4" id="KW-0812">Transmembrane</keyword>
<keyword evidence="1" id="KW-1015">Disulfide bond</keyword>
<dbReference type="Proteomes" id="UP000694401">
    <property type="component" value="Unassembled WGS sequence"/>
</dbReference>
<dbReference type="SUPFAM" id="SSF56487">
    <property type="entry name" value="SRCR-like"/>
    <property type="match status" value="3"/>
</dbReference>
<dbReference type="Gene3D" id="3.10.250.10">
    <property type="entry name" value="SRCR-like domain"/>
    <property type="match status" value="3"/>
</dbReference>
<comment type="caution">
    <text evidence="2">Lacks conserved residue(s) required for the propagation of feature annotation.</text>
</comment>